<feature type="signal peptide" evidence="6">
    <location>
        <begin position="1"/>
        <end position="23"/>
    </location>
</feature>
<accession>A0A0K6I135</accession>
<evidence type="ECO:0000313" key="8">
    <source>
        <dbReference type="Proteomes" id="UP000183900"/>
    </source>
</evidence>
<dbReference type="Proteomes" id="UP000183900">
    <property type="component" value="Unassembled WGS sequence"/>
</dbReference>
<reference evidence="8" key="1">
    <citation type="submission" date="2015-08" db="EMBL/GenBank/DDBJ databases">
        <authorList>
            <person name="Varghese N."/>
        </authorList>
    </citation>
    <scope>NUCLEOTIDE SEQUENCE [LARGE SCALE GENOMIC DNA]</scope>
    <source>
        <strain evidence="8">DSM 23407</strain>
    </source>
</reference>
<dbReference type="OrthoDB" id="5462484at2"/>
<comment type="subcellular location">
    <subcellularLocation>
        <location evidence="1">Cell outer membrane</location>
    </subcellularLocation>
</comment>
<keyword evidence="3 6" id="KW-0732">Signal</keyword>
<keyword evidence="4" id="KW-0472">Membrane</keyword>
<keyword evidence="8" id="KW-1185">Reference proteome</keyword>
<evidence type="ECO:0000313" key="7">
    <source>
        <dbReference type="EMBL" id="CUA96840.1"/>
    </source>
</evidence>
<keyword evidence="5" id="KW-0998">Cell outer membrane</keyword>
<dbReference type="PANTHER" id="PTHR38776:SF1">
    <property type="entry name" value="MLTA-INTERACTING PROTEIN-RELATED"/>
    <property type="match status" value="1"/>
</dbReference>
<evidence type="ECO:0000256" key="5">
    <source>
        <dbReference type="ARBA" id="ARBA00023237"/>
    </source>
</evidence>
<name>A0A0K6I135_9HYPH</name>
<dbReference type="AlphaFoldDB" id="A0A0K6I135"/>
<organism evidence="7 8">
    <name type="scientific">Pannonibacter indicus</name>
    <dbReference type="NCBI Taxonomy" id="466044"/>
    <lineage>
        <taxon>Bacteria</taxon>
        <taxon>Pseudomonadati</taxon>
        <taxon>Pseudomonadota</taxon>
        <taxon>Alphaproteobacteria</taxon>
        <taxon>Hyphomicrobiales</taxon>
        <taxon>Stappiaceae</taxon>
        <taxon>Pannonibacter</taxon>
    </lineage>
</organism>
<dbReference type="PANTHER" id="PTHR38776">
    <property type="entry name" value="MLTA-INTERACTING PROTEIN-RELATED"/>
    <property type="match status" value="1"/>
</dbReference>
<proteinExistence type="inferred from homology"/>
<evidence type="ECO:0000256" key="6">
    <source>
        <dbReference type="SAM" id="SignalP"/>
    </source>
</evidence>
<evidence type="ECO:0000256" key="3">
    <source>
        <dbReference type="ARBA" id="ARBA00022729"/>
    </source>
</evidence>
<comment type="similarity">
    <text evidence="2">Belongs to the MipA/OmpV family.</text>
</comment>
<evidence type="ECO:0000256" key="1">
    <source>
        <dbReference type="ARBA" id="ARBA00004442"/>
    </source>
</evidence>
<evidence type="ECO:0000256" key="4">
    <source>
        <dbReference type="ARBA" id="ARBA00023136"/>
    </source>
</evidence>
<dbReference type="Pfam" id="PF06629">
    <property type="entry name" value="MipA"/>
    <property type="match status" value="1"/>
</dbReference>
<dbReference type="RefSeq" id="WP_055455794.1">
    <property type="nucleotide sequence ID" value="NZ_CYHE01000006.1"/>
</dbReference>
<protein>
    <submittedName>
        <fullName evidence="7">Outer membrane scaffolding protein for murein synthesis, MipA/OmpV family</fullName>
    </submittedName>
</protein>
<evidence type="ECO:0000256" key="2">
    <source>
        <dbReference type="ARBA" id="ARBA00005722"/>
    </source>
</evidence>
<dbReference type="InterPro" id="IPR010583">
    <property type="entry name" value="MipA"/>
</dbReference>
<feature type="chain" id="PRO_5005504562" evidence="6">
    <location>
        <begin position="24"/>
        <end position="267"/>
    </location>
</feature>
<gene>
    <name evidence="7" type="ORF">Ga0061067_106117</name>
</gene>
<dbReference type="GO" id="GO:0009279">
    <property type="term" value="C:cell outer membrane"/>
    <property type="evidence" value="ECO:0007669"/>
    <property type="project" value="UniProtKB-SubCell"/>
</dbReference>
<sequence>MMRKFALLALTSAFAGASLPAAAQDYSYGSSSGTSGHQYVLDLGVGAMVKPRYDGADTYLVSPVPLIYVSRFYLPILGQVADGQARTGIYFYPSFNFIGQRRPSDTSRLSGTRKVDWALEAGLGAGFQGDGFRVFGELRQGFNGHKGQTGQIGADLIMKPMPKLELSAGPRLGFASSRYMDTYFSVSPSEAQASGLNEFRASGGFKSIGVASRASYDLTDQVKLHVEGGYDRLIGDAARSPIVRNRGSRNQYTIGTGVTYRFSFDAF</sequence>
<dbReference type="EMBL" id="CYHE01000006">
    <property type="protein sequence ID" value="CUA96840.1"/>
    <property type="molecule type" value="Genomic_DNA"/>
</dbReference>